<organism evidence="2 3">
    <name type="scientific">Danaus chrysippus</name>
    <name type="common">African queen</name>
    <dbReference type="NCBI Taxonomy" id="151541"/>
    <lineage>
        <taxon>Eukaryota</taxon>
        <taxon>Metazoa</taxon>
        <taxon>Ecdysozoa</taxon>
        <taxon>Arthropoda</taxon>
        <taxon>Hexapoda</taxon>
        <taxon>Insecta</taxon>
        <taxon>Pterygota</taxon>
        <taxon>Neoptera</taxon>
        <taxon>Endopterygota</taxon>
        <taxon>Lepidoptera</taxon>
        <taxon>Glossata</taxon>
        <taxon>Ditrysia</taxon>
        <taxon>Papilionoidea</taxon>
        <taxon>Nymphalidae</taxon>
        <taxon>Danainae</taxon>
        <taxon>Danaini</taxon>
        <taxon>Danaina</taxon>
        <taxon>Danaus</taxon>
        <taxon>Anosia</taxon>
    </lineage>
</organism>
<feature type="compositionally biased region" description="Basic and acidic residues" evidence="1">
    <location>
        <begin position="33"/>
        <end position="51"/>
    </location>
</feature>
<keyword evidence="3" id="KW-1185">Reference proteome</keyword>
<sequence>MNASGTSFPMQLTDQESSELRDTETDSPYDIRSSLDRYKKTSPEHNRRAEAASHPGAAAPPPGAPSPHPRAAAPPGPLPAHSPGPAPPHTQGACARRPASQFTAAPRSDHTCVA</sequence>
<comment type="caution">
    <text evidence="2">The sequence shown here is derived from an EMBL/GenBank/DDBJ whole genome shotgun (WGS) entry which is preliminary data.</text>
</comment>
<proteinExistence type="predicted"/>
<name>A0A8J2W1A1_9NEOP</name>
<feature type="compositionally biased region" description="Pro residues" evidence="1">
    <location>
        <begin position="58"/>
        <end position="88"/>
    </location>
</feature>
<feature type="region of interest" description="Disordered" evidence="1">
    <location>
        <begin position="1"/>
        <end position="114"/>
    </location>
</feature>
<feature type="compositionally biased region" description="Polar residues" evidence="1">
    <location>
        <begin position="1"/>
        <end position="15"/>
    </location>
</feature>
<gene>
    <name evidence="2" type="ORF">DCHRY22_LOCUS6655</name>
</gene>
<evidence type="ECO:0000256" key="1">
    <source>
        <dbReference type="SAM" id="MobiDB-lite"/>
    </source>
</evidence>
<dbReference type="Proteomes" id="UP000789524">
    <property type="component" value="Unassembled WGS sequence"/>
</dbReference>
<dbReference type="AlphaFoldDB" id="A0A8J2W1A1"/>
<dbReference type="EMBL" id="CAKASE010000055">
    <property type="protein sequence ID" value="CAG9565898.1"/>
    <property type="molecule type" value="Genomic_DNA"/>
</dbReference>
<protein>
    <submittedName>
        <fullName evidence="2">(African queen) hypothetical protein</fullName>
    </submittedName>
</protein>
<accession>A0A8J2W1A1</accession>
<evidence type="ECO:0000313" key="2">
    <source>
        <dbReference type="EMBL" id="CAG9565898.1"/>
    </source>
</evidence>
<evidence type="ECO:0000313" key="3">
    <source>
        <dbReference type="Proteomes" id="UP000789524"/>
    </source>
</evidence>
<reference evidence="2" key="1">
    <citation type="submission" date="2021-09" db="EMBL/GenBank/DDBJ databases">
        <authorList>
            <person name="Martin H S."/>
        </authorList>
    </citation>
    <scope>NUCLEOTIDE SEQUENCE</scope>
</reference>